<dbReference type="Proteomes" id="UP001157186">
    <property type="component" value="Unassembled WGS sequence"/>
</dbReference>
<evidence type="ECO:0000313" key="4">
    <source>
        <dbReference type="Proteomes" id="UP001157186"/>
    </source>
</evidence>
<dbReference type="InterPro" id="IPR013783">
    <property type="entry name" value="Ig-like_fold"/>
</dbReference>
<dbReference type="PROSITE" id="PS51257">
    <property type="entry name" value="PROKAR_LIPOPROTEIN"/>
    <property type="match status" value="1"/>
</dbReference>
<name>A0ABQ6GYE2_9GAMM</name>
<dbReference type="Pfam" id="PF19190">
    <property type="entry name" value="BACON_2"/>
    <property type="match status" value="2"/>
</dbReference>
<dbReference type="RefSeq" id="WP_284245557.1">
    <property type="nucleotide sequence ID" value="NZ_BSST01000001.1"/>
</dbReference>
<dbReference type="InterPro" id="IPR024361">
    <property type="entry name" value="BACON"/>
</dbReference>
<feature type="domain" description="BACON" evidence="2">
    <location>
        <begin position="771"/>
        <end position="841"/>
    </location>
</feature>
<accession>A0ABQ6GYE2</accession>
<keyword evidence="1" id="KW-0732">Signal</keyword>
<keyword evidence="4" id="KW-1185">Reference proteome</keyword>
<proteinExistence type="predicted"/>
<sequence length="1180" mass="129991">MKEYLNQFCRMMLMLTLAAILQACGGSSDKSAKYTISANTSTITFSNEFLQISDDSYQVDVTFDGNGLLVGFAPDSEPVGWLNFHTENVTTNSATLIVNVVNAENIIANNYHSKLRLSTGDVDKVNLVHHDIDVSLLIWQLLTDKERLSYHATFGEASVASQTLTISSEENQWKAQTDSEWLALDISEGTGNGVLTVTPNLSAFNAAGLYQANITLTEVTTGDSKVIPVELGLDRHYLYSNHSSISLSQLSDINATTATVTINSNSPTPLKWQASSNVDWLSLTPNAESNELTVSVDKGHSFVQALNQAKITVNAIDNENHVIETVEPELINVAFYHVSELSENHTIEDITINNQALIASPALPYVYLGEANQLKVFHQYTGELLSILEVAPENSLLESFIIHPDGELLIAKADETIVNEDETESTVTHRYQINLTDLTVNELSETTIEYEPLRYISLGGRHFIITQALEIADDNLQRQYWDQANAFFTNNIDQASQSEAIYALDLSDSSFKRLTALVNDFTTEPVVLSQTHHYRPERLAEDQIIRDFIVNDNDSGIYAISPTSEWISFDGENFSDQGLLAQDENSTTLLLTKSNNSRAHYLRFEPTQGFIVDIYNETLQRVNSINTQGQQPTDVALAHDGKRIAINAGNAKQLELINIEQIAVSNQALAFNTTFGNASIVAQEFIINGVSDQWQISSDSEWLKVITTDSEDGIKVTATIDSSSIAGWGLFTGHITVFDPASNSSSIVTVTLAVDEIRLYGHTPSLAFNQQFDKSYLTQTINILTNSENAIAWQASTEANWLTLSSDTVNNTLTVTADPSKLTSDGQFNAEITLSPQTAGASVDGVINVSLTKGNFDTSDFSELVIDAVTPNSSGVVLDPIRPYLYVAQSDAIDVYNIIDGTMVTRMVSPVAETDLTNLVIHPDGSVLLTSNVETYLDENEQQQTRTNYYRVDLSTRTFEQLASDGIDIEYAPAKIIIISGKAVVVTEALELADLNLHRQYWDSENAYLSSILTGVTGSNTLIALDAANANLRHHTMIYNAFADSKVEISATQDYINNAYSNGVLALATSKDGQDIYTANTASEWSSFDSENFNDQGLLDGNPFTSPVSVSTDNMDNSYFYRFDLTIGYFTLSKYDENQVNLWASAYSAGSTDIYISAEYQRLIHYNSDEQKLVIDYIAD</sequence>
<evidence type="ECO:0000313" key="3">
    <source>
        <dbReference type="EMBL" id="GLX79636.1"/>
    </source>
</evidence>
<feature type="chain" id="PRO_5045990853" description="BACON domain-containing protein" evidence="1">
    <location>
        <begin position="24"/>
        <end position="1180"/>
    </location>
</feature>
<comment type="caution">
    <text evidence="3">The sequence shown here is derived from an EMBL/GenBank/DDBJ whole genome shotgun (WGS) entry which is preliminary data.</text>
</comment>
<dbReference type="Gene3D" id="2.60.40.10">
    <property type="entry name" value="Immunoglobulins"/>
    <property type="match status" value="2"/>
</dbReference>
<dbReference type="SUPFAM" id="SSF50969">
    <property type="entry name" value="YVTN repeat-like/Quinoprotein amine dehydrogenase"/>
    <property type="match status" value="2"/>
</dbReference>
<gene>
    <name evidence="3" type="ORF">tinsulaeT_29760</name>
</gene>
<dbReference type="InterPro" id="IPR011044">
    <property type="entry name" value="Quino_amine_DH_bsu"/>
</dbReference>
<organism evidence="3 4">
    <name type="scientific">Thalassotalea insulae</name>
    <dbReference type="NCBI Taxonomy" id="2056778"/>
    <lineage>
        <taxon>Bacteria</taxon>
        <taxon>Pseudomonadati</taxon>
        <taxon>Pseudomonadota</taxon>
        <taxon>Gammaproteobacteria</taxon>
        <taxon>Alteromonadales</taxon>
        <taxon>Colwelliaceae</taxon>
        <taxon>Thalassotalea</taxon>
    </lineage>
</organism>
<protein>
    <recommendedName>
        <fullName evidence="2">BACON domain-containing protein</fullName>
    </recommendedName>
</protein>
<dbReference type="EMBL" id="BSST01000001">
    <property type="protein sequence ID" value="GLX79636.1"/>
    <property type="molecule type" value="Genomic_DNA"/>
</dbReference>
<feature type="domain" description="BACON" evidence="2">
    <location>
        <begin position="254"/>
        <end position="301"/>
    </location>
</feature>
<evidence type="ECO:0000256" key="1">
    <source>
        <dbReference type="SAM" id="SignalP"/>
    </source>
</evidence>
<evidence type="ECO:0000259" key="2">
    <source>
        <dbReference type="Pfam" id="PF19190"/>
    </source>
</evidence>
<reference evidence="3 4" key="1">
    <citation type="submission" date="2023-03" db="EMBL/GenBank/DDBJ databases">
        <title>Draft genome sequence of Thalassotalea insulae KCTC 62186T.</title>
        <authorList>
            <person name="Sawabe T."/>
        </authorList>
    </citation>
    <scope>NUCLEOTIDE SEQUENCE [LARGE SCALE GENOMIC DNA]</scope>
    <source>
        <strain evidence="3 4">KCTC 62186</strain>
    </source>
</reference>
<feature type="signal peptide" evidence="1">
    <location>
        <begin position="1"/>
        <end position="23"/>
    </location>
</feature>